<proteinExistence type="inferred from homology"/>
<dbReference type="Pfam" id="PF07980">
    <property type="entry name" value="SusD_RagB"/>
    <property type="match status" value="1"/>
</dbReference>
<gene>
    <name evidence="9" type="ORF">GON26_19655</name>
</gene>
<dbReference type="InterPro" id="IPR012944">
    <property type="entry name" value="SusD_RagB_dom"/>
</dbReference>
<keyword evidence="4" id="KW-0472">Membrane</keyword>
<evidence type="ECO:0000256" key="5">
    <source>
        <dbReference type="ARBA" id="ARBA00023237"/>
    </source>
</evidence>
<dbReference type="PROSITE" id="PS51257">
    <property type="entry name" value="PROKAR_LIPOPROTEIN"/>
    <property type="match status" value="1"/>
</dbReference>
<dbReference type="Pfam" id="PF14322">
    <property type="entry name" value="SusD-like_3"/>
    <property type="match status" value="1"/>
</dbReference>
<dbReference type="CDD" id="cd08977">
    <property type="entry name" value="SusD"/>
    <property type="match status" value="1"/>
</dbReference>
<keyword evidence="5" id="KW-0998">Cell outer membrane</keyword>
<keyword evidence="10" id="KW-1185">Reference proteome</keyword>
<dbReference type="InterPro" id="IPR011990">
    <property type="entry name" value="TPR-like_helical_dom_sf"/>
</dbReference>
<dbReference type="AlphaFoldDB" id="A0A6I4P092"/>
<comment type="caution">
    <text evidence="9">The sequence shown here is derived from an EMBL/GenBank/DDBJ whole genome shotgun (WGS) entry which is preliminary data.</text>
</comment>
<accession>A0A6I4P092</accession>
<dbReference type="EMBL" id="WSTB01000015">
    <property type="protein sequence ID" value="MWB96584.1"/>
    <property type="molecule type" value="Genomic_DNA"/>
</dbReference>
<evidence type="ECO:0000256" key="2">
    <source>
        <dbReference type="ARBA" id="ARBA00006275"/>
    </source>
</evidence>
<evidence type="ECO:0000256" key="6">
    <source>
        <dbReference type="SAM" id="SignalP"/>
    </source>
</evidence>
<evidence type="ECO:0000256" key="1">
    <source>
        <dbReference type="ARBA" id="ARBA00004442"/>
    </source>
</evidence>
<feature type="domain" description="RagB/SusD" evidence="7">
    <location>
        <begin position="360"/>
        <end position="502"/>
    </location>
</feature>
<name>A0A6I4P092_9FLAO</name>
<dbReference type="InterPro" id="IPR033985">
    <property type="entry name" value="SusD-like_N"/>
</dbReference>
<evidence type="ECO:0000259" key="8">
    <source>
        <dbReference type="Pfam" id="PF14322"/>
    </source>
</evidence>
<feature type="domain" description="SusD-like N-terminal" evidence="8">
    <location>
        <begin position="75"/>
        <end position="229"/>
    </location>
</feature>
<dbReference type="SUPFAM" id="SSF48452">
    <property type="entry name" value="TPR-like"/>
    <property type="match status" value="1"/>
</dbReference>
<organism evidence="9 10">
    <name type="scientific">Flavobacterium hydrocarbonoxydans</name>
    <dbReference type="NCBI Taxonomy" id="2683249"/>
    <lineage>
        <taxon>Bacteria</taxon>
        <taxon>Pseudomonadati</taxon>
        <taxon>Bacteroidota</taxon>
        <taxon>Flavobacteriia</taxon>
        <taxon>Flavobacteriales</taxon>
        <taxon>Flavobacteriaceae</taxon>
        <taxon>Flavobacterium</taxon>
    </lineage>
</organism>
<evidence type="ECO:0000313" key="9">
    <source>
        <dbReference type="EMBL" id="MWB96584.1"/>
    </source>
</evidence>
<reference evidence="9 10" key="1">
    <citation type="submission" date="2019-12" db="EMBL/GenBank/DDBJ databases">
        <authorList>
            <person name="Kim Y.S."/>
        </authorList>
    </citation>
    <scope>NUCLEOTIDE SEQUENCE [LARGE SCALE GENOMIC DNA]</scope>
    <source>
        <strain evidence="9 10">GA093</strain>
    </source>
</reference>
<dbReference type="RefSeq" id="WP_160376476.1">
    <property type="nucleotide sequence ID" value="NZ_WSTB01000015.1"/>
</dbReference>
<evidence type="ECO:0000256" key="3">
    <source>
        <dbReference type="ARBA" id="ARBA00022729"/>
    </source>
</evidence>
<evidence type="ECO:0000256" key="4">
    <source>
        <dbReference type="ARBA" id="ARBA00023136"/>
    </source>
</evidence>
<comment type="subcellular location">
    <subcellularLocation>
        <location evidence="1">Cell outer membrane</location>
    </subcellularLocation>
</comment>
<protein>
    <submittedName>
        <fullName evidence="9">RagB/SusD family nutrient uptake outer membrane protein</fullName>
    </submittedName>
</protein>
<keyword evidence="3 6" id="KW-0732">Signal</keyword>
<dbReference type="Proteomes" id="UP000471501">
    <property type="component" value="Unassembled WGS sequence"/>
</dbReference>
<sequence>MKIKNILWAGSLCFLALFSCTDVSETVYDQYPADEFYATPEGTNSLLASIYAQIPGEFNRDGYNGVGYAGADNGWYDMNCMASDEQVIPHRNDGNWQQDFARFHKHGWLPTEGIIDNTWNWLYRCIFKANLAIELLEKSNADASKIAEAKTLRAFFYYLLIDDFGDVPFFTENKIDGDKIPQVSRKEIYNFIVKELKDNVELLSGTKGADYYGRFNKWAAYTVLAKVYLNAEVYTGEAKWNECLAACNKVSEGGFTLHSGAADASNPLGNKYYELFGDVSPQDETILSIYATVDVLSRNVYGVRSLYGPHAQAVFGFSGWNGTIVPTQYYLKYADNDIRKKQFLVGEQPGGVNYSLTVQSIDLPGADPQAGVRNVKFYPAGVSTGGGASNDFPIYRYADVLLMIAECNVRLGNPGAAKPFVDQIRQRAGLNALDANPTLDDVYNERGFELNWEGHRRQDMIRFNKFLLANEFRGVSPDFRKLFPIPTSALNANKALKQNPGYPQ</sequence>
<feature type="signal peptide" evidence="6">
    <location>
        <begin position="1"/>
        <end position="24"/>
    </location>
</feature>
<evidence type="ECO:0000313" key="10">
    <source>
        <dbReference type="Proteomes" id="UP000471501"/>
    </source>
</evidence>
<comment type="similarity">
    <text evidence="2">Belongs to the SusD family.</text>
</comment>
<dbReference type="Gene3D" id="1.25.40.390">
    <property type="match status" value="1"/>
</dbReference>
<evidence type="ECO:0000259" key="7">
    <source>
        <dbReference type="Pfam" id="PF07980"/>
    </source>
</evidence>
<feature type="chain" id="PRO_5026179312" evidence="6">
    <location>
        <begin position="25"/>
        <end position="504"/>
    </location>
</feature>
<dbReference type="GO" id="GO:0009279">
    <property type="term" value="C:cell outer membrane"/>
    <property type="evidence" value="ECO:0007669"/>
    <property type="project" value="UniProtKB-SubCell"/>
</dbReference>